<protein>
    <submittedName>
        <fullName evidence="6">Gluconolactonase</fullName>
        <ecNumber evidence="6">3.1.1.17</ecNumber>
    </submittedName>
</protein>
<dbReference type="PRINTS" id="PR01790">
    <property type="entry name" value="SMP30FAMILY"/>
</dbReference>
<feature type="domain" description="SMP-30/Gluconolactonase/LRE-like region" evidence="5">
    <location>
        <begin position="24"/>
        <end position="276"/>
    </location>
</feature>
<dbReference type="PANTHER" id="PTHR47572">
    <property type="entry name" value="LIPOPROTEIN-RELATED"/>
    <property type="match status" value="1"/>
</dbReference>
<comment type="caution">
    <text evidence="6">The sequence shown here is derived from an EMBL/GenBank/DDBJ whole genome shotgun (WGS) entry which is preliminary data.</text>
</comment>
<dbReference type="PANTHER" id="PTHR47572:SF4">
    <property type="entry name" value="LACTONASE DRP35"/>
    <property type="match status" value="1"/>
</dbReference>
<sequence length="297" mass="32907">MRMSDLIADESALERVFTGGRWLEGPCWIPRSNTLRFSDVIGDKVWDYSPETSEAVVHLDSPDHVNGRAVDLDGTVIQCSHGGRRLERDTDGEICVIVDRWQEHRFNAPNDVVVSSDGSIWFTDPAYGIIYPEEGHPGRREYADHWVFRITPEGRLTVAITDVVEPNGLAFSPDESVLYVADSAALNRDGLMGRHHIRRYLIDDWRAKAGEDFAEVSPGVPDGIKVDELGNVWSSCLDGIIIYSPEGEEIGRIPVPEKVGNLCFGGSDGSDLYIAATSSLYMIPTLTRDCRRASGRA</sequence>
<feature type="binding site" evidence="4">
    <location>
        <position position="222"/>
    </location>
    <ligand>
        <name>a divalent metal cation</name>
        <dbReference type="ChEBI" id="CHEBI:60240"/>
    </ligand>
</feature>
<comment type="similarity">
    <text evidence="1">Belongs to the SMP-30/CGR1 family.</text>
</comment>
<dbReference type="Pfam" id="PF08450">
    <property type="entry name" value="SGL"/>
    <property type="match status" value="1"/>
</dbReference>
<reference evidence="6" key="1">
    <citation type="submission" date="2020-08" db="EMBL/GenBank/DDBJ databases">
        <title>Sequencing the genomes of 1000 actinobacteria strains.</title>
        <authorList>
            <person name="Klenk H.-P."/>
        </authorList>
    </citation>
    <scope>NUCLEOTIDE SEQUENCE</scope>
    <source>
        <strain evidence="6">DSM 10695</strain>
    </source>
</reference>
<comment type="cofactor">
    <cofactor evidence="4">
        <name>Zn(2+)</name>
        <dbReference type="ChEBI" id="CHEBI:29105"/>
    </cofactor>
    <text evidence="4">Binds 1 divalent metal cation per subunit.</text>
</comment>
<keyword evidence="4" id="KW-0862">Zinc</keyword>
<dbReference type="InterPro" id="IPR051262">
    <property type="entry name" value="SMP-30/CGR1_Lactonase"/>
</dbReference>
<evidence type="ECO:0000256" key="2">
    <source>
        <dbReference type="ARBA" id="ARBA00022801"/>
    </source>
</evidence>
<dbReference type="EC" id="3.1.1.17" evidence="6"/>
<dbReference type="SUPFAM" id="SSF63829">
    <property type="entry name" value="Calcium-dependent phosphotriesterase"/>
    <property type="match status" value="1"/>
</dbReference>
<dbReference type="GO" id="GO:0046872">
    <property type="term" value="F:metal ion binding"/>
    <property type="evidence" value="ECO:0007669"/>
    <property type="project" value="UniProtKB-KW"/>
</dbReference>
<feature type="binding site" evidence="4">
    <location>
        <position position="167"/>
    </location>
    <ligand>
        <name>a divalent metal cation</name>
        <dbReference type="ChEBI" id="CHEBI:60240"/>
    </ligand>
</feature>
<dbReference type="GeneID" id="85977741"/>
<dbReference type="GO" id="GO:0004341">
    <property type="term" value="F:gluconolactonase activity"/>
    <property type="evidence" value="ECO:0007669"/>
    <property type="project" value="UniProtKB-EC"/>
</dbReference>
<proteinExistence type="inferred from homology"/>
<dbReference type="RefSeq" id="WP_184452030.1">
    <property type="nucleotide sequence ID" value="NZ_JACHMK010000001.1"/>
</dbReference>
<keyword evidence="7" id="KW-1185">Reference proteome</keyword>
<evidence type="ECO:0000259" key="5">
    <source>
        <dbReference type="Pfam" id="PF08450"/>
    </source>
</evidence>
<name>A0A923E4W7_9ACTO</name>
<feature type="binding site" evidence="4">
    <location>
        <position position="110"/>
    </location>
    <ligand>
        <name>substrate</name>
    </ligand>
</feature>
<keyword evidence="4" id="KW-0479">Metal-binding</keyword>
<dbReference type="InterPro" id="IPR013658">
    <property type="entry name" value="SGL"/>
</dbReference>
<feature type="binding site" evidence="4">
    <location>
        <position position="24"/>
    </location>
    <ligand>
        <name>a divalent metal cation</name>
        <dbReference type="ChEBI" id="CHEBI:60240"/>
    </ligand>
</feature>
<evidence type="ECO:0000256" key="1">
    <source>
        <dbReference type="ARBA" id="ARBA00008853"/>
    </source>
</evidence>
<gene>
    <name evidence="6" type="ORF">HD592_000775</name>
</gene>
<dbReference type="Proteomes" id="UP000617426">
    <property type="component" value="Unassembled WGS sequence"/>
</dbReference>
<keyword evidence="2 6" id="KW-0378">Hydrolase</keyword>
<evidence type="ECO:0000313" key="7">
    <source>
        <dbReference type="Proteomes" id="UP000617426"/>
    </source>
</evidence>
<dbReference type="AlphaFoldDB" id="A0A923E4W7"/>
<dbReference type="InterPro" id="IPR011042">
    <property type="entry name" value="6-blade_b-propeller_TolB-like"/>
</dbReference>
<evidence type="ECO:0000313" key="6">
    <source>
        <dbReference type="EMBL" id="MBB6334210.1"/>
    </source>
</evidence>
<evidence type="ECO:0000256" key="3">
    <source>
        <dbReference type="PIRSR" id="PIRSR605511-1"/>
    </source>
</evidence>
<dbReference type="Gene3D" id="2.120.10.30">
    <property type="entry name" value="TolB, C-terminal domain"/>
    <property type="match status" value="1"/>
</dbReference>
<dbReference type="InterPro" id="IPR005511">
    <property type="entry name" value="SMP-30"/>
</dbReference>
<feature type="active site" description="Proton donor/acceptor" evidence="3">
    <location>
        <position position="222"/>
    </location>
</feature>
<dbReference type="EMBL" id="JACHMK010000001">
    <property type="protein sequence ID" value="MBB6334210.1"/>
    <property type="molecule type" value="Genomic_DNA"/>
</dbReference>
<feature type="binding site" evidence="4">
    <location>
        <position position="134"/>
    </location>
    <ligand>
        <name>substrate</name>
    </ligand>
</feature>
<evidence type="ECO:0000256" key="4">
    <source>
        <dbReference type="PIRSR" id="PIRSR605511-2"/>
    </source>
</evidence>
<organism evidence="6 7">
    <name type="scientific">Schaalia hyovaginalis</name>
    <dbReference type="NCBI Taxonomy" id="29316"/>
    <lineage>
        <taxon>Bacteria</taxon>
        <taxon>Bacillati</taxon>
        <taxon>Actinomycetota</taxon>
        <taxon>Actinomycetes</taxon>
        <taxon>Actinomycetales</taxon>
        <taxon>Actinomycetaceae</taxon>
        <taxon>Schaalia</taxon>
    </lineage>
</organism>
<accession>A0A923E4W7</accession>